<gene>
    <name evidence="2" type="ORF">BSTOLATCC_MIC23596</name>
</gene>
<sequence>MGIIITGGVPGLVEPPETDTCNIFWSDFGTLSVFPGKIHCFIIFNSPSKTEPMTSLLPSWILMIENWLFWLYFCIKYLISSTVTGSVVRLNKYCNKFSVDLNK</sequence>
<reference evidence="2" key="1">
    <citation type="submission" date="2021-09" db="EMBL/GenBank/DDBJ databases">
        <authorList>
            <consortium name="AG Swart"/>
            <person name="Singh M."/>
            <person name="Singh A."/>
            <person name="Seah K."/>
            <person name="Emmerich C."/>
        </authorList>
    </citation>
    <scope>NUCLEOTIDE SEQUENCE</scope>
    <source>
        <strain evidence="2">ATCC30299</strain>
    </source>
</reference>
<dbReference type="Proteomes" id="UP001162131">
    <property type="component" value="Unassembled WGS sequence"/>
</dbReference>
<proteinExistence type="predicted"/>
<keyword evidence="1" id="KW-0472">Membrane</keyword>
<organism evidence="2 3">
    <name type="scientific">Blepharisma stoltei</name>
    <dbReference type="NCBI Taxonomy" id="1481888"/>
    <lineage>
        <taxon>Eukaryota</taxon>
        <taxon>Sar</taxon>
        <taxon>Alveolata</taxon>
        <taxon>Ciliophora</taxon>
        <taxon>Postciliodesmatophora</taxon>
        <taxon>Heterotrichea</taxon>
        <taxon>Heterotrichida</taxon>
        <taxon>Blepharismidae</taxon>
        <taxon>Blepharisma</taxon>
    </lineage>
</organism>
<comment type="caution">
    <text evidence="2">The sequence shown here is derived from an EMBL/GenBank/DDBJ whole genome shotgun (WGS) entry which is preliminary data.</text>
</comment>
<feature type="transmembrane region" description="Helical" evidence="1">
    <location>
        <begin position="67"/>
        <end position="88"/>
    </location>
</feature>
<accession>A0AAU9J0B2</accession>
<evidence type="ECO:0000256" key="1">
    <source>
        <dbReference type="SAM" id="Phobius"/>
    </source>
</evidence>
<protein>
    <submittedName>
        <fullName evidence="2">Uncharacterized protein</fullName>
    </submittedName>
</protein>
<keyword evidence="1" id="KW-0812">Transmembrane</keyword>
<dbReference type="AlphaFoldDB" id="A0AAU9J0B2"/>
<evidence type="ECO:0000313" key="3">
    <source>
        <dbReference type="Proteomes" id="UP001162131"/>
    </source>
</evidence>
<name>A0AAU9J0B2_9CILI</name>
<evidence type="ECO:0000313" key="2">
    <source>
        <dbReference type="EMBL" id="CAG9319388.1"/>
    </source>
</evidence>
<keyword evidence="3" id="KW-1185">Reference proteome</keyword>
<keyword evidence="1" id="KW-1133">Transmembrane helix</keyword>
<dbReference type="EMBL" id="CAJZBQ010000022">
    <property type="protein sequence ID" value="CAG9319388.1"/>
    <property type="molecule type" value="Genomic_DNA"/>
</dbReference>